<reference evidence="1 2" key="1">
    <citation type="journal article" date="2012" name="Science">
        <title>The Paleozoic origin of enzymatic lignin decomposition reconstructed from 31 fungal genomes.</title>
        <authorList>
            <person name="Floudas D."/>
            <person name="Binder M."/>
            <person name="Riley R."/>
            <person name="Barry K."/>
            <person name="Blanchette R.A."/>
            <person name="Henrissat B."/>
            <person name="Martinez A.T."/>
            <person name="Otillar R."/>
            <person name="Spatafora J.W."/>
            <person name="Yadav J.S."/>
            <person name="Aerts A."/>
            <person name="Benoit I."/>
            <person name="Boyd A."/>
            <person name="Carlson A."/>
            <person name="Copeland A."/>
            <person name="Coutinho P.M."/>
            <person name="de Vries R.P."/>
            <person name="Ferreira P."/>
            <person name="Findley K."/>
            <person name="Foster B."/>
            <person name="Gaskell J."/>
            <person name="Glotzer D."/>
            <person name="Gorecki P."/>
            <person name="Heitman J."/>
            <person name="Hesse C."/>
            <person name="Hori C."/>
            <person name="Igarashi K."/>
            <person name="Jurgens J.A."/>
            <person name="Kallen N."/>
            <person name="Kersten P."/>
            <person name="Kohler A."/>
            <person name="Kuees U."/>
            <person name="Kumar T.K.A."/>
            <person name="Kuo A."/>
            <person name="LaButti K."/>
            <person name="Larrondo L.F."/>
            <person name="Lindquist E."/>
            <person name="Ling A."/>
            <person name="Lombard V."/>
            <person name="Lucas S."/>
            <person name="Lundell T."/>
            <person name="Martin R."/>
            <person name="McLaughlin D.J."/>
            <person name="Morgenstern I."/>
            <person name="Morin E."/>
            <person name="Murat C."/>
            <person name="Nagy L.G."/>
            <person name="Nolan M."/>
            <person name="Ohm R.A."/>
            <person name="Patyshakuliyeva A."/>
            <person name="Rokas A."/>
            <person name="Ruiz-Duenas F.J."/>
            <person name="Sabat G."/>
            <person name="Salamov A."/>
            <person name="Samejima M."/>
            <person name="Schmutz J."/>
            <person name="Slot J.C."/>
            <person name="St John F."/>
            <person name="Stenlid J."/>
            <person name="Sun H."/>
            <person name="Sun S."/>
            <person name="Syed K."/>
            <person name="Tsang A."/>
            <person name="Wiebenga A."/>
            <person name="Young D."/>
            <person name="Pisabarro A."/>
            <person name="Eastwood D.C."/>
            <person name="Martin F."/>
            <person name="Cullen D."/>
            <person name="Grigoriev I.V."/>
            <person name="Hibbett D.S."/>
        </authorList>
    </citation>
    <scope>NUCLEOTIDE SEQUENCE</scope>
    <source>
        <strain evidence="2">FP-58527</strain>
    </source>
</reference>
<dbReference type="EMBL" id="KE504153">
    <property type="protein sequence ID" value="EPS99831.1"/>
    <property type="molecule type" value="Genomic_DNA"/>
</dbReference>
<dbReference type="AlphaFoldDB" id="S8E3Y2"/>
<dbReference type="Proteomes" id="UP000015241">
    <property type="component" value="Unassembled WGS sequence"/>
</dbReference>
<name>S8E3Y2_FOMSC</name>
<evidence type="ECO:0000313" key="1">
    <source>
        <dbReference type="EMBL" id="EPS99831.1"/>
    </source>
</evidence>
<dbReference type="HOGENOM" id="CLU_071635_0_0_1"/>
<gene>
    <name evidence="1" type="ORF">FOMPIDRAFT_117889</name>
</gene>
<keyword evidence="2" id="KW-1185">Reference proteome</keyword>
<accession>S8E3Y2</accession>
<evidence type="ECO:0000313" key="2">
    <source>
        <dbReference type="Proteomes" id="UP000015241"/>
    </source>
</evidence>
<organism evidence="1 2">
    <name type="scientific">Fomitopsis schrenkii</name>
    <name type="common">Brown rot fungus</name>
    <dbReference type="NCBI Taxonomy" id="2126942"/>
    <lineage>
        <taxon>Eukaryota</taxon>
        <taxon>Fungi</taxon>
        <taxon>Dikarya</taxon>
        <taxon>Basidiomycota</taxon>
        <taxon>Agaricomycotina</taxon>
        <taxon>Agaricomycetes</taxon>
        <taxon>Polyporales</taxon>
        <taxon>Fomitopsis</taxon>
    </lineage>
</organism>
<dbReference type="InParanoid" id="S8E3Y2"/>
<sequence length="335" mass="38140">MYDLPYIWPQQLTVPRMRFTGMWQLPPLGEEGGRIQCRGGNWNALGRGPPLEEDSSQNHLVLALPTPLSREGFGKIYDYGTMNTACPLDEGDLEHIFGRLPRGELERCKDKHLFLGGVPEWNRTPEFDKELRIGRRVVVEVFWYYQIDKAPVSLPMIGAVRDGRIHIALSQPITQQTFNCLNPWHPDGADTVRIDIWSSRAQTWHPVAYNSLSLRLEHSELPVLCLPSGHRVGPPPPRVIEHFPCAADMISCGSGPTSPMCSMKAQMYDLPYIWPDHFRYPRAHYHAVWAIDRDQPYAIRPYKVWAEDVITKYGHGNKGALGIKDAVEVDSDSEY</sequence>
<proteinExistence type="predicted"/>
<protein>
    <submittedName>
        <fullName evidence="1">Uncharacterized protein</fullName>
    </submittedName>
</protein>